<protein>
    <recommendedName>
        <fullName evidence="11">TNFR-Cys domain-containing protein</fullName>
    </recommendedName>
</protein>
<dbReference type="AlphaFoldDB" id="A0AAD5M5G2"/>
<keyword evidence="13" id="KW-1185">Reference proteome</keyword>
<dbReference type="InterPro" id="IPR038081">
    <property type="entry name" value="CalX-like_sf"/>
</dbReference>
<dbReference type="GO" id="GO:0016020">
    <property type="term" value="C:membrane"/>
    <property type="evidence" value="ECO:0007669"/>
    <property type="project" value="UniProtKB-SubCell"/>
</dbReference>
<name>A0AAD5M5G2_PYTIN</name>
<keyword evidence="5" id="KW-0472">Membrane</keyword>
<dbReference type="EMBL" id="JAKCXM010000349">
    <property type="protein sequence ID" value="KAJ0395365.1"/>
    <property type="molecule type" value="Genomic_DNA"/>
</dbReference>
<dbReference type="GO" id="GO:0007154">
    <property type="term" value="P:cell communication"/>
    <property type="evidence" value="ECO:0007669"/>
    <property type="project" value="InterPro"/>
</dbReference>
<dbReference type="Gene3D" id="2.10.50.10">
    <property type="entry name" value="Tumor Necrosis Factor Receptor, subunit A, domain 2"/>
    <property type="match status" value="2"/>
</dbReference>
<evidence type="ECO:0000256" key="4">
    <source>
        <dbReference type="ARBA" id="ARBA00022837"/>
    </source>
</evidence>
<feature type="disulfide bond" evidence="9">
    <location>
        <begin position="918"/>
        <end position="936"/>
    </location>
</feature>
<keyword evidence="3" id="KW-0677">Repeat</keyword>
<reference evidence="12" key="1">
    <citation type="submission" date="2021-12" db="EMBL/GenBank/DDBJ databases">
        <title>Prjna785345.</title>
        <authorList>
            <person name="Rujirawat T."/>
            <person name="Krajaejun T."/>
        </authorList>
    </citation>
    <scope>NUCLEOTIDE SEQUENCE</scope>
    <source>
        <strain evidence="12">Pi057C3</strain>
    </source>
</reference>
<feature type="domain" description="TNFR-Cys" evidence="11">
    <location>
        <begin position="893"/>
        <end position="936"/>
    </location>
</feature>
<keyword evidence="6 9" id="KW-1015">Disulfide bond</keyword>
<feature type="chain" id="PRO_5042223490" description="TNFR-Cys domain-containing protein" evidence="10">
    <location>
        <begin position="28"/>
        <end position="1029"/>
    </location>
</feature>
<dbReference type="SMART" id="SM00208">
    <property type="entry name" value="TNFR"/>
    <property type="match status" value="2"/>
</dbReference>
<keyword evidence="7" id="KW-0675">Receptor</keyword>
<feature type="repeat" description="TNFR-Cys" evidence="9">
    <location>
        <begin position="845"/>
        <end position="888"/>
    </location>
</feature>
<feature type="disulfide bond" evidence="9">
    <location>
        <begin position="915"/>
        <end position="928"/>
    </location>
</feature>
<feature type="disulfide bond" evidence="9">
    <location>
        <begin position="870"/>
        <end position="888"/>
    </location>
</feature>
<dbReference type="PANTHER" id="PTHR46330">
    <property type="entry name" value="TUMOR NECROSIS FACTOR RECEPTOR SUPERFAMILY MEMBER 10B"/>
    <property type="match status" value="1"/>
</dbReference>
<dbReference type="InterPro" id="IPR001368">
    <property type="entry name" value="TNFR/NGFR_Cys_rich_reg"/>
</dbReference>
<evidence type="ECO:0000256" key="7">
    <source>
        <dbReference type="ARBA" id="ARBA00023170"/>
    </source>
</evidence>
<evidence type="ECO:0000256" key="8">
    <source>
        <dbReference type="ARBA" id="ARBA00023180"/>
    </source>
</evidence>
<keyword evidence="4" id="KW-0106">Calcium</keyword>
<evidence type="ECO:0000256" key="6">
    <source>
        <dbReference type="ARBA" id="ARBA00023157"/>
    </source>
</evidence>
<dbReference type="PANTHER" id="PTHR46330:SF6">
    <property type="entry name" value="HEMATOPOIETIC DEATH RECEPTOR-RELATED"/>
    <property type="match status" value="1"/>
</dbReference>
<comment type="caution">
    <text evidence="9">Lacks conserved residue(s) required for the propagation of feature annotation.</text>
</comment>
<feature type="domain" description="TNFR-Cys" evidence="11">
    <location>
        <begin position="845"/>
        <end position="888"/>
    </location>
</feature>
<feature type="signal peptide" evidence="10">
    <location>
        <begin position="1"/>
        <end position="27"/>
    </location>
</feature>
<dbReference type="InterPro" id="IPR003644">
    <property type="entry name" value="Calx_beta"/>
</dbReference>
<evidence type="ECO:0000313" key="12">
    <source>
        <dbReference type="EMBL" id="KAJ0395365.1"/>
    </source>
</evidence>
<dbReference type="Proteomes" id="UP001209570">
    <property type="component" value="Unassembled WGS sequence"/>
</dbReference>
<evidence type="ECO:0000256" key="5">
    <source>
        <dbReference type="ARBA" id="ARBA00023136"/>
    </source>
</evidence>
<dbReference type="SUPFAM" id="SSF141072">
    <property type="entry name" value="CalX-like"/>
    <property type="match status" value="3"/>
</dbReference>
<evidence type="ECO:0000259" key="11">
    <source>
        <dbReference type="PROSITE" id="PS50050"/>
    </source>
</evidence>
<comment type="caution">
    <text evidence="12">The sequence shown here is derived from an EMBL/GenBank/DDBJ whole genome shotgun (WGS) entry which is preliminary data.</text>
</comment>
<keyword evidence="8" id="KW-0325">Glycoprotein</keyword>
<feature type="repeat" description="TNFR-Cys" evidence="9">
    <location>
        <begin position="893"/>
        <end position="936"/>
    </location>
</feature>
<sequence length="1029" mass="108671">MADPRRVLAAVVTIAVCCLWGAPPTGALSPGRVQFGQAVYATTQEFGVAVVVVQRHLGADGRAAVSVSTRLPGGGNAVPGRDFVPLLNQSLLWQDGDDRDKELYVRVLNDRVPQEADKTFTLYLHDASGAAINPERGTTQVSLVAPSNLQAGSFRFLNASLVANESATSVFEVPVLWEGGTTSKGRVAYEIVCGSACTPADVTPAGPPVLEWRRGGPAVQSIRLNVLDDGVYEQTEFFRVRLLPPSELPAPAVVTADDPSSAFTLPPATLGFPREVVVSIRGPNNVRGGVVQLEAPCFPACRSRVYQVMDGGVVRAFLQRRDGRDGVASARVQTVSDTALAGVDFVPLDQLVTWGDGDASDKSVVIETRRGVERLAPVVFHVVLRDVQGAAPPPDHVRSAVITIAGPSNVIDSEVNFVVPPSLGRVLRFPNVPFLPLATRLDSGIRACPRHVVRAPGRLELHVARLFGSPLAVAQPASATLRLVEETAREGLDFAALTVNDSVVSWATGDRSTKKVGLNILEPATYSTETRSLVVQVESVAGELTLGVCHHIQVVLEAVSKAPRITGFDLNMNLGTLTLRVSVPVRTQSLAVSKIMLQNARATERVRLSPATTTASPDGTTILLTLGTADLNALKAATSVAKSSATTLLSVDAGLFDYVVESCTAAGLVACAHAPFGAIQASAPLAVTTFTPDTTRPRVLGFSMDLSQRLVKLRFSEPVSADNVQIEALAFSDTATAIQLYPLSAASSRVYRPTPNPRSGVRGDDANPLPSDQTYLTIELGKDDVAELQRIGNGMIGVQAASTFLSVGSSFTRDLAEPANPLVAIELVTPGVPALLGVTPTDCSPCPAGTFVSSSCSDMKSRVCSPCTVCPTNSFAIASCTPVQDTICYPCRECPGGMYASSACTATSDRVCSSCTRCTSDEYEASPCAQGVNRVCRTCDSCTLTAAQIAACEGSKRWKRRVMKAPYGCPPADARFQTYEARLQRAKSNRCGAGMCSCSGKGVGNANPNGDSFPDDPRCVIRQTYGIDL</sequence>
<dbReference type="Gene3D" id="2.60.40.2030">
    <property type="match status" value="3"/>
</dbReference>
<organism evidence="12 13">
    <name type="scientific">Pythium insidiosum</name>
    <name type="common">Pythiosis disease agent</name>
    <dbReference type="NCBI Taxonomy" id="114742"/>
    <lineage>
        <taxon>Eukaryota</taxon>
        <taxon>Sar</taxon>
        <taxon>Stramenopiles</taxon>
        <taxon>Oomycota</taxon>
        <taxon>Peronosporomycetes</taxon>
        <taxon>Pythiales</taxon>
        <taxon>Pythiaceae</taxon>
        <taxon>Pythium</taxon>
    </lineage>
</organism>
<evidence type="ECO:0000256" key="1">
    <source>
        <dbReference type="ARBA" id="ARBA00004370"/>
    </source>
</evidence>
<dbReference type="Pfam" id="PF03160">
    <property type="entry name" value="Calx-beta"/>
    <property type="match status" value="3"/>
</dbReference>
<evidence type="ECO:0000256" key="10">
    <source>
        <dbReference type="SAM" id="SignalP"/>
    </source>
</evidence>
<evidence type="ECO:0000256" key="2">
    <source>
        <dbReference type="ARBA" id="ARBA00022729"/>
    </source>
</evidence>
<dbReference type="InterPro" id="IPR052491">
    <property type="entry name" value="TNFRSF10"/>
</dbReference>
<dbReference type="Pfam" id="PF00020">
    <property type="entry name" value="TNFR_c6"/>
    <property type="match status" value="1"/>
</dbReference>
<dbReference type="SMART" id="SM00237">
    <property type="entry name" value="Calx_beta"/>
    <property type="match status" value="3"/>
</dbReference>
<evidence type="ECO:0000313" key="13">
    <source>
        <dbReference type="Proteomes" id="UP001209570"/>
    </source>
</evidence>
<proteinExistence type="predicted"/>
<dbReference type="PROSITE" id="PS50050">
    <property type="entry name" value="TNFR_NGFR_2"/>
    <property type="match status" value="2"/>
</dbReference>
<comment type="subcellular location">
    <subcellularLocation>
        <location evidence="1">Membrane</location>
    </subcellularLocation>
</comment>
<feature type="disulfide bond" evidence="9">
    <location>
        <begin position="867"/>
        <end position="880"/>
    </location>
</feature>
<gene>
    <name evidence="12" type="ORF">P43SY_000945</name>
</gene>
<keyword evidence="2 10" id="KW-0732">Signal</keyword>
<accession>A0AAD5M5G2</accession>
<evidence type="ECO:0000256" key="3">
    <source>
        <dbReference type="ARBA" id="ARBA00022737"/>
    </source>
</evidence>
<evidence type="ECO:0000256" key="9">
    <source>
        <dbReference type="PROSITE-ProRule" id="PRU00206"/>
    </source>
</evidence>